<dbReference type="InterPro" id="IPR043502">
    <property type="entry name" value="DNA/RNA_pol_sf"/>
</dbReference>
<protein>
    <recommendedName>
        <fullName evidence="1">Reverse transcriptase domain-containing protein</fullName>
    </recommendedName>
</protein>
<organism evidence="2 3">
    <name type="scientific">Cyprinus carpio</name>
    <name type="common">Common carp</name>
    <dbReference type="NCBI Taxonomy" id="7962"/>
    <lineage>
        <taxon>Eukaryota</taxon>
        <taxon>Metazoa</taxon>
        <taxon>Chordata</taxon>
        <taxon>Craniata</taxon>
        <taxon>Vertebrata</taxon>
        <taxon>Euteleostomi</taxon>
        <taxon>Actinopterygii</taxon>
        <taxon>Neopterygii</taxon>
        <taxon>Teleostei</taxon>
        <taxon>Ostariophysi</taxon>
        <taxon>Cypriniformes</taxon>
        <taxon>Cyprinidae</taxon>
        <taxon>Cyprininae</taxon>
        <taxon>Cyprinus</taxon>
    </lineage>
</organism>
<accession>A0A8C1T8V9</accession>
<dbReference type="PANTHER" id="PTHR31635">
    <property type="entry name" value="REVERSE TRANSCRIPTASE DOMAIN-CONTAINING PROTEIN-RELATED"/>
    <property type="match status" value="1"/>
</dbReference>
<dbReference type="InterPro" id="IPR000477">
    <property type="entry name" value="RT_dom"/>
</dbReference>
<dbReference type="SUPFAM" id="SSF56672">
    <property type="entry name" value="DNA/RNA polymerases"/>
    <property type="match status" value="1"/>
</dbReference>
<name>A0A8C1T8V9_CYPCA</name>
<reference evidence="2" key="1">
    <citation type="submission" date="2025-08" db="UniProtKB">
        <authorList>
            <consortium name="Ensembl"/>
        </authorList>
    </citation>
    <scope>IDENTIFICATION</scope>
</reference>
<dbReference type="PROSITE" id="PS50878">
    <property type="entry name" value="RT_POL"/>
    <property type="match status" value="1"/>
</dbReference>
<proteinExistence type="predicted"/>
<dbReference type="Proteomes" id="UP000694700">
    <property type="component" value="Unplaced"/>
</dbReference>
<sequence>MASIFAKRMKNALNEIIDETQCGFMKRRHISSNIRLVIDLVQHSNLLNGDPLILFLDFRKAFDTVSHKFIFDSFGFRQYFIKSVRTMYCGSNSSIKLANGTSPRFEINRGIRQGCPISAFLFLVVAQVLSNMINQHSFKGIAVNERQIKILQLADDTTIFLSDSSEVPLALNIINNFSKFSQLKNNNLSTVCNIPVKSMVNYLGIKISKNTDAMVNSNFIPVIEKMQKRYNSWLARDLSIQGRILLSKAEGLSRAAYLLSSLSAPKAICSQMDKILFNFIWRNKPHEIKKGVLINKLSDGGLNVLNSTIFNQILKIYWLKNFLKNQTSIFNIVPYYLFEKLGGLNFLLQCPYITGKLPIVLANYHKQAVLY</sequence>
<evidence type="ECO:0000313" key="2">
    <source>
        <dbReference type="Ensembl" id="ENSCCRP00015018328.1"/>
    </source>
</evidence>
<evidence type="ECO:0000259" key="1">
    <source>
        <dbReference type="PROSITE" id="PS50878"/>
    </source>
</evidence>
<dbReference type="PANTHER" id="PTHR31635:SF196">
    <property type="entry name" value="REVERSE TRANSCRIPTASE DOMAIN-CONTAINING PROTEIN-RELATED"/>
    <property type="match status" value="1"/>
</dbReference>
<dbReference type="AlphaFoldDB" id="A0A8C1T8V9"/>
<evidence type="ECO:0000313" key="3">
    <source>
        <dbReference type="Proteomes" id="UP000694700"/>
    </source>
</evidence>
<feature type="domain" description="Reverse transcriptase" evidence="1">
    <location>
        <begin position="1"/>
        <end position="207"/>
    </location>
</feature>
<dbReference type="Ensembl" id="ENSCCRT00015018981.1">
    <property type="protein sequence ID" value="ENSCCRP00015018328.1"/>
    <property type="gene ID" value="ENSCCRG00015007979.1"/>
</dbReference>
<dbReference type="Pfam" id="PF00078">
    <property type="entry name" value="RVT_1"/>
    <property type="match status" value="1"/>
</dbReference>
<dbReference type="CDD" id="cd01650">
    <property type="entry name" value="RT_nLTR_like"/>
    <property type="match status" value="1"/>
</dbReference>